<name>A0A4D9EEF3_9SAUR</name>
<protein>
    <submittedName>
        <fullName evidence="1">Threonylcarbamoyladenosine tRNA methylthiotransferase</fullName>
    </submittedName>
</protein>
<dbReference type="Proteomes" id="UP000297703">
    <property type="component" value="Unassembled WGS sequence"/>
</dbReference>
<reference evidence="1 2" key="1">
    <citation type="submission" date="2019-04" db="EMBL/GenBank/DDBJ databases">
        <title>Draft genome of the big-headed turtle Platysternon megacephalum.</title>
        <authorList>
            <person name="Gong S."/>
        </authorList>
    </citation>
    <scope>NUCLEOTIDE SEQUENCE [LARGE SCALE GENOMIC DNA]</scope>
    <source>
        <strain evidence="1">DO16091913</strain>
        <tissue evidence="1">Muscle</tissue>
    </source>
</reference>
<keyword evidence="1" id="KW-0808">Transferase</keyword>
<evidence type="ECO:0000313" key="2">
    <source>
        <dbReference type="Proteomes" id="UP000297703"/>
    </source>
</evidence>
<accession>A0A4D9EEF3</accession>
<proteinExistence type="predicted"/>
<sequence length="190" mass="21477">MYLIEREGGKDLWNVMSSSCSLEANVCNKVVIGAALRWLIPKESRPHSRHRMGAGRMMWWNKCVPYIHTLILSPSTHFIFLENHLLKKQLLHSGDLFQGEEGCNDRVFQGGGLGFLQKEGGGWLMAGWQPAGQPVCMCTYAHIHLLGSVYLMHTHVYIPIHKCKWCIKSTSVRVGVCIAYIFTCTISRCV</sequence>
<comment type="caution">
    <text evidence="1">The sequence shown here is derived from an EMBL/GenBank/DDBJ whole genome shotgun (WGS) entry which is preliminary data.</text>
</comment>
<dbReference type="GO" id="GO:0016740">
    <property type="term" value="F:transferase activity"/>
    <property type="evidence" value="ECO:0007669"/>
    <property type="project" value="UniProtKB-KW"/>
</dbReference>
<reference evidence="1 2" key="2">
    <citation type="submission" date="2019-04" db="EMBL/GenBank/DDBJ databases">
        <title>The genome sequence of big-headed turtle.</title>
        <authorList>
            <person name="Gong S."/>
        </authorList>
    </citation>
    <scope>NUCLEOTIDE SEQUENCE [LARGE SCALE GENOMIC DNA]</scope>
    <source>
        <strain evidence="1">DO16091913</strain>
        <tissue evidence="1">Muscle</tissue>
    </source>
</reference>
<dbReference type="EMBL" id="QXTE01000105">
    <property type="protein sequence ID" value="TFK06018.1"/>
    <property type="molecule type" value="Genomic_DNA"/>
</dbReference>
<organism evidence="1 2">
    <name type="scientific">Platysternon megacephalum</name>
    <name type="common">big-headed turtle</name>
    <dbReference type="NCBI Taxonomy" id="55544"/>
    <lineage>
        <taxon>Eukaryota</taxon>
        <taxon>Metazoa</taxon>
        <taxon>Chordata</taxon>
        <taxon>Craniata</taxon>
        <taxon>Vertebrata</taxon>
        <taxon>Euteleostomi</taxon>
        <taxon>Archelosauria</taxon>
        <taxon>Testudinata</taxon>
        <taxon>Testudines</taxon>
        <taxon>Cryptodira</taxon>
        <taxon>Durocryptodira</taxon>
        <taxon>Testudinoidea</taxon>
        <taxon>Platysternidae</taxon>
        <taxon>Platysternon</taxon>
    </lineage>
</organism>
<dbReference type="AlphaFoldDB" id="A0A4D9EEF3"/>
<gene>
    <name evidence="1" type="ORF">DR999_PMT11359</name>
</gene>
<evidence type="ECO:0000313" key="1">
    <source>
        <dbReference type="EMBL" id="TFK06018.1"/>
    </source>
</evidence>
<keyword evidence="2" id="KW-1185">Reference proteome</keyword>